<feature type="region of interest" description="Disordered" evidence="6">
    <location>
        <begin position="747"/>
        <end position="771"/>
    </location>
</feature>
<feature type="region of interest" description="Disordered" evidence="6">
    <location>
        <begin position="1575"/>
        <end position="1603"/>
    </location>
</feature>
<name>A0A8C6NN51_NOTFU</name>
<evidence type="ECO:0000256" key="6">
    <source>
        <dbReference type="SAM" id="MobiDB-lite"/>
    </source>
</evidence>
<keyword evidence="5" id="KW-0966">Cell projection</keyword>
<evidence type="ECO:0000256" key="3">
    <source>
        <dbReference type="ARBA" id="ARBA00022490"/>
    </source>
</evidence>
<feature type="compositionally biased region" description="Low complexity" evidence="6">
    <location>
        <begin position="758"/>
        <end position="771"/>
    </location>
</feature>
<feature type="region of interest" description="Disordered" evidence="6">
    <location>
        <begin position="1725"/>
        <end position="1922"/>
    </location>
</feature>
<feature type="region of interest" description="Disordered" evidence="6">
    <location>
        <begin position="565"/>
        <end position="631"/>
    </location>
</feature>
<feature type="region of interest" description="Disordered" evidence="6">
    <location>
        <begin position="2264"/>
        <end position="2300"/>
    </location>
</feature>
<feature type="region of interest" description="Disordered" evidence="6">
    <location>
        <begin position="1517"/>
        <end position="1561"/>
    </location>
</feature>
<sequence>TTYLSGSGHTFDTAHHPSIINTIPSKRVCFYKSGDPQFNGLRMVINNRTFKTFDALLDSLSKKVPLAFGVRNITTPRGVHGISTLDELEDGKSYLCSDSRKVKPFNLALARRKLPPWYHTTPLSSRHRTEQQARFFPGRKNIPRQEPFVVRTPKKIVVFRNGNPSVKHTVVLHKKTSPRYESILEHISELMQFHVNKLHTPDGRRVSLILCSGTVVAVGREPFRPAVYRVQTSPTPTRQNTNRGGFRRQKISNCKSKDKFKSTLKGSCDLPSNLANSVELDSNCMLDSIAEREDTWHGHGAEGQDCSLLNDDNIEKSFRVNQDGSMTVEMKVRLTIKEEETVQWTTTLTRSAAADQLNVAPDSETQLEINSNKSDSHKSQSSAASDTIHKEDHKYNIDDDEDDPPPLGSGDVSGCRFEEDDVKNHTDVSPRRVPTPGLKQISKQQASAESIKTVTMNGTADRPVGSYSYREQIEIERCCVVNQDGPRPVPKPRRLGSIDVKSRDNSDFKSSEIIQTESDGDEVTETVLHIYEQQTCLDNFLANVCSHGMAGSEVIFEQATKAAGQLSTMNEESESWGPSTESKPVGVRRADGSSSTSDLNLLPLQTNVTQREKSKNPVKPQQKEVVSVSPKSKLIDKHVQLVVMPRKRPKMNSKKVTERRKRVKPFSSAAFIKRIYGKKSKSAKKSKMPNQKPIRKGATMKSLPEPATTVSANATDSNISFKKKTSKTGTELGHPRGTLTRQISMHMEKKEEKESSEISKSMSLPPFNSSSSMTKEYVENWLEKAHLHTTSHSDRESQKSGAFSLKEPEMGGCGERKEEIQTCKTRKSPQENELAPSVKLRILSFENKSNTSVEKTEISNTTTAKLDNYNGLSQKNTPPLPPTDTLPEKVLGGEVENPVTPTDSLTMALPPPPPELLNNESFTPDVPSAGSSPFYRLSSMSSHISENYPFTMSPTSNKGIELGILIENTTPVQTDNPSTLQEAELSRTQSIKRAPLVSNGSLERKMSLRRASLDKYTSGIEATLGMTTLSPPISTVGDEVPTHGICSMETEPPLKAPFEETLQSVLDPSVCTSMSPASLISDERQSMTSVLSIEAPISSNIQPKKTTMAKIPQKEAPSPKTLIKRTQLKRNPSPEMKIQSKLPPVTKRLSDKVVLPKIGIQKHSMPNVSSSTQKKLQRASPSSQSLDVLSPPARHKYSRKFLSRNVSLDNPPESMSKTQKKMPSKHVSQMQEMETPAAKMEADHNWDNEADWYKSVADTKEKLQPSNIANQPSMKPVLENICYSIKSIRQITQNKRPSCLEKSNSLPDFSSHVASTFGSSSKALLAFLAVMTLREGLTNLNVDELNANNLSCAEALKMIDSLREIANIEDSQGMKTSLSNLQQSTSKQLLQSWKGFQELGDRRKSRGSTPNASAVGLTLEDGTEQDCGIAEIVIDEIIDNLDIPEKLKEELASLSESTKSDSDNEGKISKGVNERTEASATQDTPENTNYFPSEDATSKDDVRTIIKKLTEMESFDHISETAKHKTTDQTSGNNSSQDESDFVTERPSAEGNFKQIPDERQVYRTTSINLQPSGDVAHQEEQNQQQGNKHEKSTQANATTCEEMSSETKLKDSCVYKTEKQYLELRQLTLKTEDIVSETTRINKKASDADKGGQKIASANKDMEKNCKEVSEAGEKSCSGNATKVERDTIIQDNSKSEDLSSPESRFEETQTSANYYVEVNFKENRESTTKSKKLSEEPENKCKASESLISSMGLNISTDDSTGHSDSEDVSSEEDQPVVDSKKLQVIIEESFSPDEDGEAIYNGPNVGEQTTKSRRGLEALREETEEEQASSSEEHHNENPKSQSTLDGVQSSEKNERDLILSDVVKDLTFNADDDSGHDHSSCEEHGDELTEEDEHINSSTEELSYYEKQSNSEEGQGNIEERYTRETSQLQEVNLEQFVENPLQRSAENITQSVAERVNLLEKQVAEAQKVNNTSSSLKMRRFSQRKAHVELEDSPSESPTSDPILCTRSAPQSSLSFSYDSSGVITTEPESSRVRSIKEMFLAKSATDIQQRQFPSPHSSDLPDVRPEASGSGGYQSQTSGEQSSGEDDSSRKSIGKGFVRRTIEMLYGKKEIKPEKVHERPPSEPSQRKKEPSIFSPFHAVRAKAMSELSSFSSTNALDSLSEATRCIAFNVQVGPGDTVPIHDGCWLLGENTVMRKSVSDPVGINKTFSNSPDDEGLGQDTEVSSPYSLFSTKPELEDKTKTPPRKCTYFSLPHTSESEVCQEDQSTASKNGINGDDPMRGKDTSEDTKTWAGRNGILPSVGVPEFKMKDNKVHPLVELPPEGEEVVVVQPGRGQGVVIRRVEEADVLDLLYHFCGEHCPILGGFCFLPLCEEAFVLF</sequence>
<feature type="region of interest" description="Disordered" evidence="6">
    <location>
        <begin position="2214"/>
        <end position="2233"/>
    </location>
</feature>
<proteinExistence type="predicted"/>
<feature type="compositionally biased region" description="Basic and acidic residues" evidence="6">
    <location>
        <begin position="806"/>
        <end position="821"/>
    </location>
</feature>
<dbReference type="PANTHER" id="PTHR23005:SF4">
    <property type="entry name" value="OXYGEN-REGULATED PROTEIN 1"/>
    <property type="match status" value="1"/>
</dbReference>
<feature type="compositionally biased region" description="Polar residues" evidence="6">
    <location>
        <begin position="1748"/>
        <end position="1761"/>
    </location>
</feature>
<feature type="region of interest" description="Disordered" evidence="6">
    <location>
        <begin position="1106"/>
        <end position="1225"/>
    </location>
</feature>
<evidence type="ECO:0000313" key="9">
    <source>
        <dbReference type="Proteomes" id="UP000694548"/>
    </source>
</evidence>
<feature type="compositionally biased region" description="Basic and acidic residues" evidence="6">
    <location>
        <begin position="1684"/>
        <end position="1709"/>
    </location>
</feature>
<feature type="compositionally biased region" description="Basic residues" evidence="6">
    <location>
        <begin position="678"/>
        <end position="687"/>
    </location>
</feature>
<feature type="compositionally biased region" description="Polar residues" evidence="6">
    <location>
        <begin position="441"/>
        <end position="450"/>
    </location>
</feature>
<dbReference type="PROSITE" id="PS50309">
    <property type="entry name" value="DC"/>
    <property type="match status" value="2"/>
</dbReference>
<feature type="compositionally biased region" description="Polar residues" evidence="6">
    <location>
        <begin position="2051"/>
        <end position="2063"/>
    </location>
</feature>
<feature type="compositionally biased region" description="Basic and acidic residues" evidence="6">
    <location>
        <begin position="2283"/>
        <end position="2295"/>
    </location>
</feature>
<feature type="domain" description="Doublecortin" evidence="7">
    <location>
        <begin position="26"/>
        <end position="108"/>
    </location>
</feature>
<dbReference type="Pfam" id="PF03607">
    <property type="entry name" value="DCX"/>
    <property type="match status" value="2"/>
</dbReference>
<feature type="region of interest" description="Disordered" evidence="6">
    <location>
        <begin position="864"/>
        <end position="888"/>
    </location>
</feature>
<dbReference type="Gene3D" id="3.10.20.230">
    <property type="entry name" value="Doublecortin domain"/>
    <property type="match status" value="2"/>
</dbReference>
<reference evidence="8" key="1">
    <citation type="submission" date="2014-08" db="EMBL/GenBank/DDBJ databases">
        <authorList>
            <person name="Senf B."/>
            <person name="Petzold A."/>
            <person name="Downie B.R."/>
            <person name="Koch P."/>
            <person name="Platzer M."/>
        </authorList>
    </citation>
    <scope>NUCLEOTIDE SEQUENCE [LARGE SCALE GENOMIC DNA]</scope>
    <source>
        <strain evidence="8">GRZ</strain>
    </source>
</reference>
<feature type="compositionally biased region" description="Basic and acidic residues" evidence="6">
    <location>
        <begin position="1855"/>
        <end position="1868"/>
    </location>
</feature>
<comment type="subcellular location">
    <subcellularLocation>
        <location evidence="1">Cell projection</location>
    </subcellularLocation>
    <subcellularLocation>
        <location evidence="2">Cytoplasm</location>
    </subcellularLocation>
</comment>
<organism evidence="8 9">
    <name type="scientific">Nothobranchius furzeri</name>
    <name type="common">Turquoise killifish</name>
    <dbReference type="NCBI Taxonomy" id="105023"/>
    <lineage>
        <taxon>Eukaryota</taxon>
        <taxon>Metazoa</taxon>
        <taxon>Chordata</taxon>
        <taxon>Craniata</taxon>
        <taxon>Vertebrata</taxon>
        <taxon>Euteleostomi</taxon>
        <taxon>Actinopterygii</taxon>
        <taxon>Neopterygii</taxon>
        <taxon>Teleostei</taxon>
        <taxon>Neoteleostei</taxon>
        <taxon>Acanthomorphata</taxon>
        <taxon>Ovalentaria</taxon>
        <taxon>Atherinomorphae</taxon>
        <taxon>Cyprinodontiformes</taxon>
        <taxon>Nothobranchiidae</taxon>
        <taxon>Nothobranchius</taxon>
    </lineage>
</organism>
<feature type="compositionally biased region" description="Basic and acidic residues" evidence="6">
    <location>
        <begin position="500"/>
        <end position="510"/>
    </location>
</feature>
<feature type="compositionally biased region" description="Polar residues" evidence="6">
    <location>
        <begin position="2013"/>
        <end position="2033"/>
    </location>
</feature>
<feature type="region of interest" description="Disordered" evidence="6">
    <location>
        <begin position="2051"/>
        <end position="2100"/>
    </location>
</feature>
<dbReference type="SMART" id="SM00537">
    <property type="entry name" value="DCX"/>
    <property type="match status" value="2"/>
</dbReference>
<feature type="compositionally biased region" description="Polar residues" evidence="6">
    <location>
        <begin position="592"/>
        <end position="609"/>
    </location>
</feature>
<feature type="region of interest" description="Disordered" evidence="6">
    <location>
        <begin position="788"/>
        <end position="835"/>
    </location>
</feature>
<feature type="compositionally biased region" description="Acidic residues" evidence="6">
    <location>
        <begin position="1769"/>
        <end position="1778"/>
    </location>
</feature>
<feature type="region of interest" description="Disordered" evidence="6">
    <location>
        <begin position="355"/>
        <end position="450"/>
    </location>
</feature>
<feature type="region of interest" description="Disordered" evidence="6">
    <location>
        <begin position="1972"/>
        <end position="2037"/>
    </location>
</feature>
<dbReference type="PANTHER" id="PTHR23005">
    <property type="entry name" value="RETINITIS PIGMENTOSA 1 PROTEIN"/>
    <property type="match status" value="1"/>
</dbReference>
<feature type="compositionally biased region" description="Polar residues" evidence="6">
    <location>
        <begin position="1478"/>
        <end position="1491"/>
    </location>
</feature>
<evidence type="ECO:0000313" key="8">
    <source>
        <dbReference type="Ensembl" id="ENSNFUP00015013186.1"/>
    </source>
</evidence>
<dbReference type="GO" id="GO:0043005">
    <property type="term" value="C:neuron projection"/>
    <property type="evidence" value="ECO:0007669"/>
    <property type="project" value="UniProtKB-ARBA"/>
</dbReference>
<feature type="compositionally biased region" description="Low complexity" evidence="6">
    <location>
        <begin position="2079"/>
        <end position="2088"/>
    </location>
</feature>
<feature type="compositionally biased region" description="Basic and acidic residues" evidence="6">
    <location>
        <begin position="747"/>
        <end position="757"/>
    </location>
</feature>
<dbReference type="GO" id="GO:0005930">
    <property type="term" value="C:axoneme"/>
    <property type="evidence" value="ECO:0007669"/>
    <property type="project" value="TreeGrafter"/>
</dbReference>
<feature type="compositionally biased region" description="Polar residues" evidence="6">
    <location>
        <begin position="1204"/>
        <end position="1217"/>
    </location>
</feature>
<dbReference type="Ensembl" id="ENSNFUT00015013856.1">
    <property type="protein sequence ID" value="ENSNFUP00015013186.1"/>
    <property type="gene ID" value="ENSNFUG00015006473.1"/>
</dbReference>
<evidence type="ECO:0000256" key="5">
    <source>
        <dbReference type="ARBA" id="ARBA00023273"/>
    </source>
</evidence>
<dbReference type="SUPFAM" id="SSF89837">
    <property type="entry name" value="Doublecortin (DC)"/>
    <property type="match status" value="2"/>
</dbReference>
<feature type="domain" description="Doublecortin" evidence="7">
    <location>
        <begin position="154"/>
        <end position="229"/>
    </location>
</feature>
<feature type="region of interest" description="Disordered" evidence="6">
    <location>
        <begin position="1400"/>
        <end position="1419"/>
    </location>
</feature>
<evidence type="ECO:0000256" key="4">
    <source>
        <dbReference type="ARBA" id="ARBA00022737"/>
    </source>
</evidence>
<feature type="compositionally biased region" description="Basic and acidic residues" evidence="6">
    <location>
        <begin position="1458"/>
        <end position="1477"/>
    </location>
</feature>
<feature type="compositionally biased region" description="Polar residues" evidence="6">
    <location>
        <begin position="565"/>
        <end position="582"/>
    </location>
</feature>
<dbReference type="GO" id="GO:0035082">
    <property type="term" value="P:axoneme assembly"/>
    <property type="evidence" value="ECO:0007669"/>
    <property type="project" value="TreeGrafter"/>
</dbReference>
<feature type="region of interest" description="Disordered" evidence="6">
    <location>
        <begin position="2114"/>
        <end position="2136"/>
    </location>
</feature>
<reference evidence="8" key="3">
    <citation type="submission" date="2025-09" db="UniProtKB">
        <authorList>
            <consortium name="Ensembl"/>
        </authorList>
    </citation>
    <scope>IDENTIFICATION</scope>
</reference>
<feature type="compositionally biased region" description="Basic and acidic residues" evidence="6">
    <location>
        <begin position="788"/>
        <end position="798"/>
    </location>
</feature>
<evidence type="ECO:0000256" key="1">
    <source>
        <dbReference type="ARBA" id="ARBA00004316"/>
    </source>
</evidence>
<evidence type="ECO:0000259" key="7">
    <source>
        <dbReference type="PROSITE" id="PS50309"/>
    </source>
</evidence>
<evidence type="ECO:0000256" key="2">
    <source>
        <dbReference type="ARBA" id="ARBA00004496"/>
    </source>
</evidence>
<feature type="compositionally biased region" description="Basic and acidic residues" evidence="6">
    <location>
        <begin position="1725"/>
        <end position="1745"/>
    </location>
</feature>
<feature type="region of interest" description="Disordered" evidence="6">
    <location>
        <begin position="1452"/>
        <end position="1498"/>
    </location>
</feature>
<feature type="compositionally biased region" description="Polar residues" evidence="6">
    <location>
        <begin position="864"/>
        <end position="876"/>
    </location>
</feature>
<feature type="compositionally biased region" description="Polar residues" evidence="6">
    <location>
        <begin position="1900"/>
        <end position="1918"/>
    </location>
</feature>
<feature type="compositionally biased region" description="Basic and acidic residues" evidence="6">
    <location>
        <begin position="387"/>
        <end position="397"/>
    </location>
</feature>
<dbReference type="Proteomes" id="UP000694548">
    <property type="component" value="Chromosome sgr08"/>
</dbReference>
<feature type="compositionally biased region" description="Basic residues" evidence="6">
    <location>
        <begin position="1193"/>
        <end position="1202"/>
    </location>
</feature>
<dbReference type="GO" id="GO:0060041">
    <property type="term" value="P:retina development in camera-type eye"/>
    <property type="evidence" value="ECO:0007669"/>
    <property type="project" value="TreeGrafter"/>
</dbReference>
<feature type="compositionally biased region" description="Basic and acidic residues" evidence="6">
    <location>
        <begin position="1877"/>
        <end position="1891"/>
    </location>
</feature>
<dbReference type="GeneTree" id="ENSGT00940000154242"/>
<dbReference type="InterPro" id="IPR036572">
    <property type="entry name" value="Doublecortin_dom_sf"/>
</dbReference>
<feature type="region of interest" description="Disordered" evidence="6">
    <location>
        <begin position="1671"/>
        <end position="1713"/>
    </location>
</feature>
<feature type="region of interest" description="Disordered" evidence="6">
    <location>
        <begin position="484"/>
        <end position="510"/>
    </location>
</feature>
<feature type="compositionally biased region" description="Polar residues" evidence="6">
    <location>
        <begin position="1164"/>
        <end position="1187"/>
    </location>
</feature>
<dbReference type="GO" id="GO:0035556">
    <property type="term" value="P:intracellular signal transduction"/>
    <property type="evidence" value="ECO:0007669"/>
    <property type="project" value="InterPro"/>
</dbReference>
<dbReference type="InterPro" id="IPR003533">
    <property type="entry name" value="Doublecortin_dom"/>
</dbReference>
<protein>
    <recommendedName>
        <fullName evidence="7">Doublecortin domain-containing protein</fullName>
    </recommendedName>
</protein>
<feature type="compositionally biased region" description="Polar residues" evidence="6">
    <location>
        <begin position="2264"/>
        <end position="2278"/>
    </location>
</feature>
<keyword evidence="4" id="KW-0677">Repeat</keyword>
<feature type="compositionally biased region" description="Polar residues" evidence="6">
    <location>
        <begin position="1842"/>
        <end position="1854"/>
    </location>
</feature>
<dbReference type="GO" id="GO:0042461">
    <property type="term" value="P:photoreceptor cell development"/>
    <property type="evidence" value="ECO:0007669"/>
    <property type="project" value="TreeGrafter"/>
</dbReference>
<feature type="compositionally biased region" description="Polar residues" evidence="6">
    <location>
        <begin position="1528"/>
        <end position="1537"/>
    </location>
</feature>
<feature type="region of interest" description="Disordered" evidence="6">
    <location>
        <begin position="678"/>
        <end position="710"/>
    </location>
</feature>
<keyword evidence="3" id="KW-0963">Cytoplasm</keyword>
<feature type="compositionally biased region" description="Polar residues" evidence="6">
    <location>
        <begin position="1594"/>
        <end position="1603"/>
    </location>
</feature>
<dbReference type="FunFam" id="3.10.20.230:FF:000006">
    <property type="entry name" value="Oxygen-regulated protein 1"/>
    <property type="match status" value="1"/>
</dbReference>
<keyword evidence="9" id="KW-1185">Reference proteome</keyword>
<accession>A0A8C6NN51</accession>
<feature type="compositionally biased region" description="Basic and acidic residues" evidence="6">
    <location>
        <begin position="1517"/>
        <end position="1527"/>
    </location>
</feature>
<reference evidence="8" key="2">
    <citation type="submission" date="2025-08" db="UniProtKB">
        <authorList>
            <consortium name="Ensembl"/>
        </authorList>
    </citation>
    <scope>IDENTIFICATION</scope>
</reference>